<organism evidence="3">
    <name type="scientific">Xenorhabdus bovienii str. kraussei Becker Underwood</name>
    <dbReference type="NCBI Taxonomy" id="1398204"/>
    <lineage>
        <taxon>Bacteria</taxon>
        <taxon>Pseudomonadati</taxon>
        <taxon>Pseudomonadota</taxon>
        <taxon>Gammaproteobacteria</taxon>
        <taxon>Enterobacterales</taxon>
        <taxon>Morganellaceae</taxon>
        <taxon>Xenorhabdus</taxon>
    </lineage>
</organism>
<comment type="caution">
    <text evidence="3">The sequence shown here is derived from an EMBL/GenBank/DDBJ whole genome shotgun (WGS) entry which is preliminary data.</text>
</comment>
<accession>A0A077PY38</accession>
<feature type="domain" description="Transposase zinc-binding" evidence="2">
    <location>
        <begin position="15"/>
        <end position="105"/>
    </location>
</feature>
<sequence length="406" mass="47692">MYIPRPAKRLFQIDDGWNHFLIKHGHSVPEWTKLVIERMLACGTGAMGIRRYCCASPDCTHTKYFCQSCKSKGCSACGMKATEQWIAEQQHILPDCEWQHITFTMPDKLWPAFNHNWPLLNQLFACAANTLMKWAEKLRIEIGLFVALHTYGRQLNQHPHIHLSVTRGGLCRKHGVWRSVFFRKKVVERYWCQAVTALLRENYAGLNLSAPGYVHIRDYREWCQFLESQYQRRWKIHFAKKTKHAQQNVNYLGRYLKRPPVAASKLRHYNGGTVVHHYYDHRTGQHKAQYLSQEAMLLRYISHIPSRHFKMVRYYGFLSNRKRGILLPKVYAALNMSVKEKPQKPGFASLMKQFTQVDPYQCVLCGSRMFFNSAEAGIRAEKLLEMRRHAFQKSRWLRQSAQERSA</sequence>
<evidence type="ECO:0000259" key="1">
    <source>
        <dbReference type="Pfam" id="PF04986"/>
    </source>
</evidence>
<dbReference type="InterPro" id="IPR007069">
    <property type="entry name" value="Transposase_32"/>
</dbReference>
<gene>
    <name evidence="3" type="ORF">XBKB1_4130002</name>
</gene>
<protein>
    <submittedName>
        <fullName evidence="3">Transposase</fullName>
    </submittedName>
</protein>
<dbReference type="NCBIfam" id="NF033538">
    <property type="entry name" value="transpos_IS91"/>
    <property type="match status" value="1"/>
</dbReference>
<proteinExistence type="predicted"/>
<dbReference type="GO" id="GO:0003677">
    <property type="term" value="F:DNA binding"/>
    <property type="evidence" value="ECO:0007669"/>
    <property type="project" value="InterPro"/>
</dbReference>
<dbReference type="Pfam" id="PF04986">
    <property type="entry name" value="Y2_Tnp"/>
    <property type="match status" value="1"/>
</dbReference>
<dbReference type="PANTHER" id="PTHR37023:SF1">
    <property type="entry name" value="ISSOD25 TRANSPOSASE TNPA_ISSOD25"/>
    <property type="match status" value="1"/>
</dbReference>
<dbReference type="Proteomes" id="UP000028493">
    <property type="component" value="Unassembled WGS sequence"/>
</dbReference>
<dbReference type="EMBL" id="CBSZ010000350">
    <property type="protein sequence ID" value="CDH25572.1"/>
    <property type="molecule type" value="Genomic_DNA"/>
</dbReference>
<feature type="domain" description="Transposase IS801/IS1294" evidence="1">
    <location>
        <begin position="143"/>
        <end position="322"/>
    </location>
</feature>
<evidence type="ECO:0000313" key="3">
    <source>
        <dbReference type="EMBL" id="CDH25572.1"/>
    </source>
</evidence>
<evidence type="ECO:0000259" key="2">
    <source>
        <dbReference type="Pfam" id="PF14319"/>
    </source>
</evidence>
<dbReference type="PANTHER" id="PTHR37023">
    <property type="entry name" value="TRANSPOSASE"/>
    <property type="match status" value="1"/>
</dbReference>
<dbReference type="HOGENOM" id="CLU_038153_0_0_6"/>
<name>A0A077PY38_XENBV</name>
<reference evidence="3" key="1">
    <citation type="submission" date="2013-07" db="EMBL/GenBank/DDBJ databases">
        <title>Sub-species coevolution in mutualistic symbiosis.</title>
        <authorList>
            <person name="Murfin K."/>
            <person name="Klassen J."/>
            <person name="Lee M."/>
            <person name="Forst S."/>
            <person name="Stock P."/>
            <person name="Goodrich-Blair H."/>
        </authorList>
    </citation>
    <scope>NUCLEOTIDE SEQUENCE [LARGE SCALE GENOMIC DNA]</scope>
    <source>
        <strain evidence="3">Kraussei Becker Underwood</strain>
    </source>
</reference>
<dbReference type="InterPro" id="IPR026889">
    <property type="entry name" value="Zn_Tnp"/>
</dbReference>
<dbReference type="AlphaFoldDB" id="A0A077PY38"/>
<dbReference type="InterPro" id="IPR054832">
    <property type="entry name" value="transpos_IS91"/>
</dbReference>
<dbReference type="GO" id="GO:0004803">
    <property type="term" value="F:transposase activity"/>
    <property type="evidence" value="ECO:0007669"/>
    <property type="project" value="InterPro"/>
</dbReference>
<dbReference type="GO" id="GO:0006313">
    <property type="term" value="P:DNA transposition"/>
    <property type="evidence" value="ECO:0007669"/>
    <property type="project" value="InterPro"/>
</dbReference>
<dbReference type="RefSeq" id="WP_038197728.1">
    <property type="nucleotide sequence ID" value="NZ_CAWLXS010000396.1"/>
</dbReference>
<dbReference type="Pfam" id="PF14319">
    <property type="entry name" value="Zn_Tnp_IS91"/>
    <property type="match status" value="1"/>
</dbReference>